<keyword evidence="2" id="KW-1185">Reference proteome</keyword>
<dbReference type="Proteomes" id="UP001589667">
    <property type="component" value="Unassembled WGS sequence"/>
</dbReference>
<accession>A0ABV5SND1</accession>
<dbReference type="EMBL" id="JBHMBL010000001">
    <property type="protein sequence ID" value="MFB9641853.1"/>
    <property type="molecule type" value="Genomic_DNA"/>
</dbReference>
<gene>
    <name evidence="1" type="ORF">ACFFQV_06060</name>
</gene>
<reference evidence="1 2" key="1">
    <citation type="submission" date="2024-09" db="EMBL/GenBank/DDBJ databases">
        <authorList>
            <person name="Sun Q."/>
            <person name="Mori K."/>
        </authorList>
    </citation>
    <scope>NUCLEOTIDE SEQUENCE [LARGE SCALE GENOMIC DNA]</scope>
    <source>
        <strain evidence="1 2">JCM 14321</strain>
    </source>
</reference>
<proteinExistence type="predicted"/>
<dbReference type="RefSeq" id="WP_157425592.1">
    <property type="nucleotide sequence ID" value="NZ_BAAANI010000007.1"/>
</dbReference>
<organism evidence="1 2">
    <name type="scientific">Agromyces lapidis</name>
    <dbReference type="NCBI Taxonomy" id="279574"/>
    <lineage>
        <taxon>Bacteria</taxon>
        <taxon>Bacillati</taxon>
        <taxon>Actinomycetota</taxon>
        <taxon>Actinomycetes</taxon>
        <taxon>Micrococcales</taxon>
        <taxon>Microbacteriaceae</taxon>
        <taxon>Agromyces</taxon>
    </lineage>
</organism>
<sequence length="110" mass="12323">MSADVEIPYEVLNELNGSLKQIIVEFDKAGSRTNSLESAIGRPLGRGALRDQVDRFEGAWNDKRETLKQDIAELQQHVEDVGKGWKDWDTEAALSLSVDQDEAKNLPRKA</sequence>
<evidence type="ECO:0008006" key="3">
    <source>
        <dbReference type="Google" id="ProtNLM"/>
    </source>
</evidence>
<evidence type="ECO:0000313" key="1">
    <source>
        <dbReference type="EMBL" id="MFB9641853.1"/>
    </source>
</evidence>
<comment type="caution">
    <text evidence="1">The sequence shown here is derived from an EMBL/GenBank/DDBJ whole genome shotgun (WGS) entry which is preliminary data.</text>
</comment>
<name>A0ABV5SND1_9MICO</name>
<protein>
    <recommendedName>
        <fullName evidence="3">Flagellar protein FlgN</fullName>
    </recommendedName>
</protein>
<evidence type="ECO:0000313" key="2">
    <source>
        <dbReference type="Proteomes" id="UP001589667"/>
    </source>
</evidence>